<evidence type="ECO:0000313" key="1">
    <source>
        <dbReference type="EMBL" id="KAL2631775.1"/>
    </source>
</evidence>
<organism evidence="1 2">
    <name type="scientific">Riccia fluitans</name>
    <dbReference type="NCBI Taxonomy" id="41844"/>
    <lineage>
        <taxon>Eukaryota</taxon>
        <taxon>Viridiplantae</taxon>
        <taxon>Streptophyta</taxon>
        <taxon>Embryophyta</taxon>
        <taxon>Marchantiophyta</taxon>
        <taxon>Marchantiopsida</taxon>
        <taxon>Marchantiidae</taxon>
        <taxon>Marchantiales</taxon>
        <taxon>Ricciaceae</taxon>
        <taxon>Riccia</taxon>
    </lineage>
</organism>
<accession>A0ABD1YM44</accession>
<protein>
    <submittedName>
        <fullName evidence="1">Uncharacterized protein</fullName>
    </submittedName>
</protein>
<evidence type="ECO:0000313" key="2">
    <source>
        <dbReference type="Proteomes" id="UP001605036"/>
    </source>
</evidence>
<dbReference type="EMBL" id="JBHFFA010000004">
    <property type="protein sequence ID" value="KAL2631775.1"/>
    <property type="molecule type" value="Genomic_DNA"/>
</dbReference>
<proteinExistence type="predicted"/>
<comment type="caution">
    <text evidence="1">The sequence shown here is derived from an EMBL/GenBank/DDBJ whole genome shotgun (WGS) entry which is preliminary data.</text>
</comment>
<name>A0ABD1YM44_9MARC</name>
<dbReference type="AlphaFoldDB" id="A0ABD1YM44"/>
<sequence>MPVCCCDASSRWIGGGPFRHNRLRAAIRGRVASSAFTRRALPRERIGSVGVCSGRSPHFLQILSPSGSAGRRPRFACNPLAKGASGLYGGLLLLNPGSTGNPETCDGMT</sequence>
<gene>
    <name evidence="1" type="ORF">R1flu_016461</name>
</gene>
<reference evidence="1 2" key="1">
    <citation type="submission" date="2024-09" db="EMBL/GenBank/DDBJ databases">
        <title>Chromosome-scale assembly of Riccia fluitans.</title>
        <authorList>
            <person name="Paukszto L."/>
            <person name="Sawicki J."/>
            <person name="Karawczyk K."/>
            <person name="Piernik-Szablinska J."/>
            <person name="Szczecinska M."/>
            <person name="Mazdziarz M."/>
        </authorList>
    </citation>
    <scope>NUCLEOTIDE SEQUENCE [LARGE SCALE GENOMIC DNA]</scope>
    <source>
        <strain evidence="1">Rf_01</strain>
        <tissue evidence="1">Aerial parts of the thallus</tissue>
    </source>
</reference>
<keyword evidence="2" id="KW-1185">Reference proteome</keyword>
<dbReference type="Proteomes" id="UP001605036">
    <property type="component" value="Unassembled WGS sequence"/>
</dbReference>